<dbReference type="RefSeq" id="WP_262567200.1">
    <property type="nucleotide sequence ID" value="NZ_JAPFCC010000001.1"/>
</dbReference>
<dbReference type="PROSITE" id="PS51462">
    <property type="entry name" value="NUDIX"/>
    <property type="match status" value="1"/>
</dbReference>
<dbReference type="InterPro" id="IPR024195">
    <property type="entry name" value="NUDIX_hydrolase_YfcD_pred"/>
</dbReference>
<evidence type="ECO:0000256" key="1">
    <source>
        <dbReference type="ARBA" id="ARBA00001946"/>
    </source>
</evidence>
<dbReference type="EMBL" id="JAPFCC010000001">
    <property type="protein sequence ID" value="MCW7552218.1"/>
    <property type="molecule type" value="Genomic_DNA"/>
</dbReference>
<dbReference type="CDD" id="cd04697">
    <property type="entry name" value="NUDIX_Hydrolase"/>
    <property type="match status" value="1"/>
</dbReference>
<evidence type="ECO:0000256" key="3">
    <source>
        <dbReference type="ARBA" id="ARBA00022723"/>
    </source>
</evidence>
<gene>
    <name evidence="7" type="primary">yfcD</name>
    <name evidence="7" type="ORF">NX722_06055</name>
</gene>
<dbReference type="InterPro" id="IPR000086">
    <property type="entry name" value="NUDIX_hydrolase_dom"/>
</dbReference>
<dbReference type="SUPFAM" id="SSF55811">
    <property type="entry name" value="Nudix"/>
    <property type="match status" value="1"/>
</dbReference>
<dbReference type="InterPro" id="IPR015797">
    <property type="entry name" value="NUDIX_hydrolase-like_dom_sf"/>
</dbReference>
<keyword evidence="5" id="KW-0460">Magnesium</keyword>
<evidence type="ECO:0000259" key="6">
    <source>
        <dbReference type="PROSITE" id="PS51462"/>
    </source>
</evidence>
<dbReference type="NCBIfam" id="NF011922">
    <property type="entry name" value="PRK15393.1"/>
    <property type="match status" value="1"/>
</dbReference>
<proteinExistence type="inferred from homology"/>
<dbReference type="PANTHER" id="PTHR10885:SF0">
    <property type="entry name" value="ISOPENTENYL-DIPHOSPHATE DELTA-ISOMERASE"/>
    <property type="match status" value="1"/>
</dbReference>
<evidence type="ECO:0000256" key="4">
    <source>
        <dbReference type="ARBA" id="ARBA00022801"/>
    </source>
</evidence>
<evidence type="ECO:0000256" key="2">
    <source>
        <dbReference type="ARBA" id="ARBA00005582"/>
    </source>
</evidence>
<reference evidence="7 8" key="1">
    <citation type="submission" date="2022-10" db="EMBL/GenBank/DDBJ databases">
        <title>High-quality genome sequences of two octocoral-associated bacteria, Endozoicomonas euniceicola EF212 and Endozoicomonas gorgoniicola PS125.</title>
        <authorList>
            <person name="Chiou Y.-J."/>
            <person name="Chen Y.-H."/>
        </authorList>
    </citation>
    <scope>NUCLEOTIDE SEQUENCE [LARGE SCALE GENOMIC DNA]</scope>
    <source>
        <strain evidence="7 8">PS125</strain>
    </source>
</reference>
<comment type="cofactor">
    <cofactor evidence="1">
        <name>Mg(2+)</name>
        <dbReference type="ChEBI" id="CHEBI:18420"/>
    </cofactor>
</comment>
<protein>
    <submittedName>
        <fullName evidence="7">NUDIX hydrolase YfcD</fullName>
    </submittedName>
</protein>
<dbReference type="PIRSF" id="PIRSF017340">
    <property type="entry name" value="Nudix_hydro"/>
    <property type="match status" value="1"/>
</dbReference>
<keyword evidence="3" id="KW-0479">Metal-binding</keyword>
<dbReference type="InterPro" id="IPR020084">
    <property type="entry name" value="NUDIX_hydrolase_CS"/>
</dbReference>
<dbReference type="Pfam" id="PF00293">
    <property type="entry name" value="NUDIX"/>
    <property type="match status" value="1"/>
</dbReference>
<keyword evidence="8" id="KW-1185">Reference proteome</keyword>
<comment type="similarity">
    <text evidence="2">Belongs to the Nudix hydrolase family.</text>
</comment>
<comment type="caution">
    <text evidence="7">The sequence shown here is derived from an EMBL/GenBank/DDBJ whole genome shotgun (WGS) entry which is preliminary data.</text>
</comment>
<feature type="domain" description="Nudix hydrolase" evidence="6">
    <location>
        <begin position="47"/>
        <end position="176"/>
    </location>
</feature>
<accession>A0ABT3MS80</accession>
<dbReference type="Gene3D" id="3.90.79.10">
    <property type="entry name" value="Nucleoside Triphosphate Pyrophosphohydrolase"/>
    <property type="match status" value="1"/>
</dbReference>
<evidence type="ECO:0000313" key="7">
    <source>
        <dbReference type="EMBL" id="MCW7552218.1"/>
    </source>
</evidence>
<dbReference type="Proteomes" id="UP001209854">
    <property type="component" value="Unassembled WGS sequence"/>
</dbReference>
<sequence>MSDHHANISQPTVTCNQSSVEERVIVVDEHNHITGAVSRQQMRREKLCHRATYVFVFDSQGCVYVQERTMTKDLFPGFFDPATGGVVAEGEEYDETAYRELEEELGISGLPLTEHFHFYFHNDDCRVWGKVYSCQYDGELILQEDEVAAVVREKPEHILSNRFHRNYTPDSLAALERLMSLQPLEG</sequence>
<dbReference type="GO" id="GO:0016787">
    <property type="term" value="F:hydrolase activity"/>
    <property type="evidence" value="ECO:0007669"/>
    <property type="project" value="UniProtKB-KW"/>
</dbReference>
<evidence type="ECO:0000313" key="8">
    <source>
        <dbReference type="Proteomes" id="UP001209854"/>
    </source>
</evidence>
<dbReference type="PROSITE" id="PS00893">
    <property type="entry name" value="NUDIX_BOX"/>
    <property type="match status" value="1"/>
</dbReference>
<organism evidence="7 8">
    <name type="scientific">Endozoicomonas gorgoniicola</name>
    <dbReference type="NCBI Taxonomy" id="1234144"/>
    <lineage>
        <taxon>Bacteria</taxon>
        <taxon>Pseudomonadati</taxon>
        <taxon>Pseudomonadota</taxon>
        <taxon>Gammaproteobacteria</taxon>
        <taxon>Oceanospirillales</taxon>
        <taxon>Endozoicomonadaceae</taxon>
        <taxon>Endozoicomonas</taxon>
    </lineage>
</organism>
<name>A0ABT3MS80_9GAMM</name>
<keyword evidence="4 7" id="KW-0378">Hydrolase</keyword>
<evidence type="ECO:0000256" key="5">
    <source>
        <dbReference type="ARBA" id="ARBA00022842"/>
    </source>
</evidence>
<dbReference type="PANTHER" id="PTHR10885">
    <property type="entry name" value="ISOPENTENYL-DIPHOSPHATE DELTA-ISOMERASE"/>
    <property type="match status" value="1"/>
</dbReference>